<dbReference type="InterPro" id="IPR050701">
    <property type="entry name" value="Histone_Mod_Regulator"/>
</dbReference>
<accession>A0A7M5X0P9</accession>
<dbReference type="InterPro" id="IPR019787">
    <property type="entry name" value="Znf_PHD-finger"/>
</dbReference>
<evidence type="ECO:0000256" key="1">
    <source>
        <dbReference type="ARBA" id="ARBA00022723"/>
    </source>
</evidence>
<keyword evidence="3" id="KW-0862">Zinc</keyword>
<dbReference type="CDD" id="cd15561">
    <property type="entry name" value="PHD1_PHF14"/>
    <property type="match status" value="1"/>
</dbReference>
<evidence type="ECO:0000256" key="3">
    <source>
        <dbReference type="ARBA" id="ARBA00022833"/>
    </source>
</evidence>
<dbReference type="InterPro" id="IPR034732">
    <property type="entry name" value="EPHD"/>
</dbReference>
<feature type="domain" description="PHD-type" evidence="6">
    <location>
        <begin position="574"/>
        <end position="628"/>
    </location>
</feature>
<dbReference type="PROSITE" id="PS51805">
    <property type="entry name" value="EPHD"/>
    <property type="match status" value="1"/>
</dbReference>
<evidence type="ECO:0000256" key="2">
    <source>
        <dbReference type="ARBA" id="ARBA00022771"/>
    </source>
</evidence>
<organism evidence="8 9">
    <name type="scientific">Clytia hemisphaerica</name>
    <dbReference type="NCBI Taxonomy" id="252671"/>
    <lineage>
        <taxon>Eukaryota</taxon>
        <taxon>Metazoa</taxon>
        <taxon>Cnidaria</taxon>
        <taxon>Hydrozoa</taxon>
        <taxon>Hydroidolina</taxon>
        <taxon>Leptothecata</taxon>
        <taxon>Obeliida</taxon>
        <taxon>Clytiidae</taxon>
        <taxon>Clytia</taxon>
    </lineage>
</organism>
<dbReference type="Gene3D" id="3.30.40.10">
    <property type="entry name" value="Zinc/RING finger domain, C3HC4 (zinc finger)"/>
    <property type="match status" value="2"/>
</dbReference>
<evidence type="ECO:0000313" key="9">
    <source>
        <dbReference type="Proteomes" id="UP000594262"/>
    </source>
</evidence>
<feature type="compositionally biased region" description="Acidic residues" evidence="5">
    <location>
        <begin position="633"/>
        <end position="642"/>
    </location>
</feature>
<dbReference type="Pfam" id="PF13832">
    <property type="entry name" value="zf-HC5HC2H_2"/>
    <property type="match status" value="1"/>
</dbReference>
<dbReference type="GO" id="GO:0006357">
    <property type="term" value="P:regulation of transcription by RNA polymerase II"/>
    <property type="evidence" value="ECO:0007669"/>
    <property type="project" value="TreeGrafter"/>
</dbReference>
<feature type="region of interest" description="Disordered" evidence="5">
    <location>
        <begin position="633"/>
        <end position="720"/>
    </location>
</feature>
<protein>
    <recommendedName>
        <fullName evidence="10">PHD finger protein 14</fullName>
    </recommendedName>
</protein>
<dbReference type="SMART" id="SM00249">
    <property type="entry name" value="PHD"/>
    <property type="match status" value="4"/>
</dbReference>
<evidence type="ECO:0000256" key="5">
    <source>
        <dbReference type="SAM" id="MobiDB-lite"/>
    </source>
</evidence>
<reference evidence="8" key="1">
    <citation type="submission" date="2021-01" db="UniProtKB">
        <authorList>
            <consortium name="EnsemblMetazoa"/>
        </authorList>
    </citation>
    <scope>IDENTIFICATION</scope>
</reference>
<feature type="region of interest" description="Disordered" evidence="5">
    <location>
        <begin position="1"/>
        <end position="119"/>
    </location>
</feature>
<feature type="compositionally biased region" description="Basic residues" evidence="5">
    <location>
        <begin position="682"/>
        <end position="692"/>
    </location>
</feature>
<sequence length="821" mass="93447">MSSKNSKNNNTTNEKNEEKAEDSPYESMVRSLTNRGKNKRKVKLVEDKLIQLTFADHSDSEDDEDFTLDDADLDSDDSNFGEGDDGDSDGDEEEENEDGAEEEENETSQDEEQKDEQANKPLHIGELIKAMKANDQEEADSTILSDDENESILNESKGNGVSNVSISSKKVFLVCGICLEADSNESDEILECDNCGITVHEGCYGDIDTPDDNASESDAPTEPWFCEPCKAGLTEAPICELCPNVGGIFKLTDTRKWVHLICALYTPYVGFRDISKLQTVVLEDIRSSMWGAHECMFCLDDNFSRTGVCISCDAGLCKSAFHVTCGQRNGFLSDIPDKAETDDNSPDLLYAHCKLHSVKQEVETRKSSWLTFQSHVEKFQPCQDDDEKDRIDDSLKRAKKDFMEYQRNIIQPKQPDKEYARFLSTCPEACKLLAKKADILGLLKHPGYNVAAAVTKGKITKHEPNLSSEFVNYFFKREMESTEITQSLKTAEPRLNKLRKEQRVLTKKSEEYHGQLEQVRKDNETLIKSCENIFAILYKLSNKKFNLPEMLRPNRVKETKGKLDETTKLLNTVVNRCATCQLTTDQHLLALCDTCKQHYHLACLDPPLLRMPKKSGNYLWQCTECDSSDESESEVEILDDINDGMRRNKRRNTRQPTKFTPEEPKKDFPLKRKNEDESGSTKPKKLKKKVKKPKENSEKKKESKTPPVKKERPPPVKKEKPPLLPLGDCCICNKPGDRTNIVKCDECLKFYHFQTCLDPPYSKTPKSKFYGWICEECDETDEDYVEDEENESGKEVNGTEHVEKDDKTEEKMEIVVVDDNE</sequence>
<evidence type="ECO:0008006" key="10">
    <source>
        <dbReference type="Google" id="ProtNLM"/>
    </source>
</evidence>
<dbReference type="PANTHER" id="PTHR13793">
    <property type="entry name" value="PHD FINGER PROTEINS"/>
    <property type="match status" value="1"/>
</dbReference>
<feature type="region of interest" description="Disordered" evidence="5">
    <location>
        <begin position="784"/>
        <end position="821"/>
    </location>
</feature>
<dbReference type="AlphaFoldDB" id="A0A7M5X0P9"/>
<dbReference type="EnsemblMetazoa" id="CLYHEMT016131.1">
    <property type="protein sequence ID" value="CLYHEMP016131.1"/>
    <property type="gene ID" value="CLYHEMG016131"/>
</dbReference>
<dbReference type="InterPro" id="IPR019786">
    <property type="entry name" value="Zinc_finger_PHD-type_CS"/>
</dbReference>
<feature type="compositionally biased region" description="Basic and acidic residues" evidence="5">
    <location>
        <begin position="660"/>
        <end position="676"/>
    </location>
</feature>
<keyword evidence="2 4" id="KW-0863">Zinc-finger</keyword>
<feature type="compositionally biased region" description="Basic and acidic residues" evidence="5">
    <location>
        <begin position="693"/>
        <end position="720"/>
    </location>
</feature>
<dbReference type="Proteomes" id="UP000594262">
    <property type="component" value="Unplaced"/>
</dbReference>
<keyword evidence="1" id="KW-0479">Metal-binding</keyword>
<evidence type="ECO:0000259" key="6">
    <source>
        <dbReference type="PROSITE" id="PS50016"/>
    </source>
</evidence>
<dbReference type="OrthoDB" id="336088at2759"/>
<feature type="domain" description="PHD-type" evidence="6">
    <location>
        <begin position="172"/>
        <end position="232"/>
    </location>
</feature>
<evidence type="ECO:0000313" key="8">
    <source>
        <dbReference type="EnsemblMetazoa" id="CLYHEMP016131.1"/>
    </source>
</evidence>
<proteinExistence type="predicted"/>
<dbReference type="PANTHER" id="PTHR13793:SF150">
    <property type="entry name" value="PHD FINGER PROTEIN 14"/>
    <property type="match status" value="1"/>
</dbReference>
<keyword evidence="9" id="KW-1185">Reference proteome</keyword>
<feature type="compositionally biased region" description="Acidic residues" evidence="5">
    <location>
        <begin position="59"/>
        <end position="114"/>
    </location>
</feature>
<dbReference type="GO" id="GO:0008270">
    <property type="term" value="F:zinc ion binding"/>
    <property type="evidence" value="ECO:0007669"/>
    <property type="project" value="UniProtKB-KW"/>
</dbReference>
<evidence type="ECO:0000259" key="7">
    <source>
        <dbReference type="PROSITE" id="PS51805"/>
    </source>
</evidence>
<dbReference type="PROSITE" id="PS01359">
    <property type="entry name" value="ZF_PHD_1"/>
    <property type="match status" value="1"/>
</dbReference>
<dbReference type="CDD" id="cd15562">
    <property type="entry name" value="PHD2_PHF14"/>
    <property type="match status" value="1"/>
</dbReference>
<dbReference type="InterPro" id="IPR001965">
    <property type="entry name" value="Znf_PHD"/>
</dbReference>
<dbReference type="InterPro" id="IPR011011">
    <property type="entry name" value="Znf_FYVE_PHD"/>
</dbReference>
<feature type="compositionally biased region" description="Basic and acidic residues" evidence="5">
    <location>
        <begin position="791"/>
        <end position="813"/>
    </location>
</feature>
<name>A0A7M5X0P9_9CNID</name>
<dbReference type="CDD" id="cd15563">
    <property type="entry name" value="PHD3_PHF14"/>
    <property type="match status" value="1"/>
</dbReference>
<feature type="domain" description="PHD-type" evidence="7">
    <location>
        <begin position="236"/>
        <end position="357"/>
    </location>
</feature>
<evidence type="ECO:0000256" key="4">
    <source>
        <dbReference type="PROSITE-ProRule" id="PRU00146"/>
    </source>
</evidence>
<dbReference type="InterPro" id="IPR013083">
    <property type="entry name" value="Znf_RING/FYVE/PHD"/>
</dbReference>
<dbReference type="Pfam" id="PF00628">
    <property type="entry name" value="PHD"/>
    <property type="match status" value="3"/>
</dbReference>
<feature type="compositionally biased region" description="Low complexity" evidence="5">
    <location>
        <begin position="1"/>
        <end position="13"/>
    </location>
</feature>
<dbReference type="SUPFAM" id="SSF57903">
    <property type="entry name" value="FYVE/PHD zinc finger"/>
    <property type="match status" value="3"/>
</dbReference>
<dbReference type="PROSITE" id="PS50016">
    <property type="entry name" value="ZF_PHD_2"/>
    <property type="match status" value="2"/>
</dbReference>
<dbReference type="Gene3D" id="2.30.30.1150">
    <property type="match status" value="2"/>
</dbReference>